<dbReference type="InterPro" id="IPR023606">
    <property type="entry name" value="CoA-Trfase_III_dom_1_sf"/>
</dbReference>
<evidence type="ECO:0000313" key="2">
    <source>
        <dbReference type="EMBL" id="MDT8331745.1"/>
    </source>
</evidence>
<keyword evidence="3" id="KW-1185">Reference proteome</keyword>
<name>A0ABU3MGH6_9PROT</name>
<dbReference type="Gene3D" id="3.40.50.10540">
    <property type="entry name" value="Crotonobetainyl-coa:carnitine coa-transferase, domain 1"/>
    <property type="match status" value="1"/>
</dbReference>
<evidence type="ECO:0000256" key="1">
    <source>
        <dbReference type="ARBA" id="ARBA00022679"/>
    </source>
</evidence>
<dbReference type="Proteomes" id="UP001258945">
    <property type="component" value="Unassembled WGS sequence"/>
</dbReference>
<dbReference type="InterPro" id="IPR003673">
    <property type="entry name" value="CoA-Trfase_fam_III"/>
</dbReference>
<sequence length="383" mass="41639">MDRSLAPANEPDADLPLAGVRVLDLSRILAGPWCAMVLGDLGAEVVKVEHPIRGDDTRDWGLRTGPTNTSYFDAVNRNKTSIGVDLSTPEGAALIRQMVREFDVVVENFKTGGADRLGLGYAALREENPGLIYCSITGYASDGPEAARPGYDLLVQGEAGLMALNGEAGQAPLKFGVAAVDLFTGQYAAQAVLAALYQRSRTGKGRRIELSLFDCGVAITSYYGLEALVQGKDPPRYGNAHPSIVPYGVFEAADGPLLITVGNNAQFHRFCTRVIERQELPGDARFATNLERSRNRAILIPVIEEELRKRSRSQLLQVLRQEGIPAGEVLGLHEALVSRRTEDSGMVARFEDGGATRWILAPPYRFDGCRLPVRSLPPPLQRE</sequence>
<dbReference type="PANTHER" id="PTHR48207">
    <property type="entry name" value="SUCCINATE--HYDROXYMETHYLGLUTARATE COA-TRANSFERASE"/>
    <property type="match status" value="1"/>
</dbReference>
<reference evidence="2 3" key="1">
    <citation type="journal article" date="2019" name="Microb. Pathog.">
        <title>Comparison of VITEK 2, MALDI-TOF MS, 16S rRNA gene sequencing, and whole-genome sequencing for identification of Roseomonas mucosa.</title>
        <authorList>
            <person name="Rudolph W.W."/>
            <person name="Gunzer F."/>
            <person name="Trauth M."/>
            <person name="Bunk B."/>
            <person name="Bigge R."/>
            <person name="Schrottner P."/>
        </authorList>
    </citation>
    <scope>NUCLEOTIDE SEQUENCE [LARGE SCALE GENOMIC DNA]</scope>
    <source>
        <strain evidence="2 3">DSM 103800</strain>
    </source>
</reference>
<accession>A0ABU3MGH6</accession>
<dbReference type="Pfam" id="PF02515">
    <property type="entry name" value="CoA_transf_3"/>
    <property type="match status" value="1"/>
</dbReference>
<dbReference type="SUPFAM" id="SSF89796">
    <property type="entry name" value="CoA-transferase family III (CaiB/BaiF)"/>
    <property type="match status" value="1"/>
</dbReference>
<dbReference type="RefSeq" id="WP_314282288.1">
    <property type="nucleotide sequence ID" value="NZ_JAVVDO010000017.1"/>
</dbReference>
<dbReference type="InterPro" id="IPR050483">
    <property type="entry name" value="CoA-transferase_III_domain"/>
</dbReference>
<organism evidence="2 3">
    <name type="scientific">Roseomonas gilardii</name>
    <dbReference type="NCBI Taxonomy" id="257708"/>
    <lineage>
        <taxon>Bacteria</taxon>
        <taxon>Pseudomonadati</taxon>
        <taxon>Pseudomonadota</taxon>
        <taxon>Alphaproteobacteria</taxon>
        <taxon>Acetobacterales</taxon>
        <taxon>Roseomonadaceae</taxon>
        <taxon>Roseomonas</taxon>
    </lineage>
</organism>
<protein>
    <submittedName>
        <fullName evidence="2">CoA transferase</fullName>
        <ecNumber evidence="2">2.8.3.-</ecNumber>
    </submittedName>
</protein>
<proteinExistence type="predicted"/>
<dbReference type="EMBL" id="JAVVDO010000017">
    <property type="protein sequence ID" value="MDT8331745.1"/>
    <property type="molecule type" value="Genomic_DNA"/>
</dbReference>
<evidence type="ECO:0000313" key="3">
    <source>
        <dbReference type="Proteomes" id="UP001258945"/>
    </source>
</evidence>
<dbReference type="InterPro" id="IPR044855">
    <property type="entry name" value="CoA-Trfase_III_dom3_sf"/>
</dbReference>
<dbReference type="EC" id="2.8.3.-" evidence="2"/>
<dbReference type="GO" id="GO:0016740">
    <property type="term" value="F:transferase activity"/>
    <property type="evidence" value="ECO:0007669"/>
    <property type="project" value="UniProtKB-KW"/>
</dbReference>
<dbReference type="PANTHER" id="PTHR48207:SF3">
    <property type="entry name" value="SUCCINATE--HYDROXYMETHYLGLUTARATE COA-TRANSFERASE"/>
    <property type="match status" value="1"/>
</dbReference>
<keyword evidence="1 2" id="KW-0808">Transferase</keyword>
<comment type="caution">
    <text evidence="2">The sequence shown here is derived from an EMBL/GenBank/DDBJ whole genome shotgun (WGS) entry which is preliminary data.</text>
</comment>
<gene>
    <name evidence="2" type="ORF">RQ831_11825</name>
</gene>
<dbReference type="Gene3D" id="3.30.1540.10">
    <property type="entry name" value="formyl-coa transferase, domain 3"/>
    <property type="match status" value="1"/>
</dbReference>